<dbReference type="SUPFAM" id="SSF53032">
    <property type="entry name" value="tRNA-intron endonuclease catalytic domain-like"/>
    <property type="match status" value="1"/>
</dbReference>
<evidence type="ECO:0000313" key="5">
    <source>
        <dbReference type="Proteomes" id="UP000310708"/>
    </source>
</evidence>
<protein>
    <recommendedName>
        <fullName evidence="3">tRNA-splicing endonuclease subunit Sen15 domain-containing protein</fullName>
    </recommendedName>
</protein>
<dbReference type="InterPro" id="IPR011856">
    <property type="entry name" value="tRNA_endonuc-like_dom_sf"/>
</dbReference>
<evidence type="ECO:0000256" key="1">
    <source>
        <dbReference type="ARBA" id="ARBA00006091"/>
    </source>
</evidence>
<dbReference type="InterPro" id="IPR036167">
    <property type="entry name" value="tRNA_intron_Endo_cat-like_sf"/>
</dbReference>
<dbReference type="EMBL" id="SPRX01000005">
    <property type="protein sequence ID" value="TIC69016.1"/>
    <property type="molecule type" value="Genomic_DNA"/>
</dbReference>
<gene>
    <name evidence="4" type="ORF">E3Q01_00633</name>
</gene>
<evidence type="ECO:0000313" key="4">
    <source>
        <dbReference type="EMBL" id="TIC69016.1"/>
    </source>
</evidence>
<comment type="caution">
    <text evidence="4">The sequence shown here is derived from an EMBL/GenBank/DDBJ whole genome shotgun (WGS) entry which is preliminary data.</text>
</comment>
<accession>A0A4T0TUT2</accession>
<proteinExistence type="inferred from homology"/>
<dbReference type="Gene3D" id="3.40.1350.10">
    <property type="match status" value="1"/>
</dbReference>
<evidence type="ECO:0000256" key="2">
    <source>
        <dbReference type="ARBA" id="ARBA00022694"/>
    </source>
</evidence>
<keyword evidence="2" id="KW-0819">tRNA processing</keyword>
<comment type="similarity">
    <text evidence="1">Belongs to the SEN15 family.</text>
</comment>
<dbReference type="Proteomes" id="UP000310708">
    <property type="component" value="Unassembled WGS sequence"/>
</dbReference>
<dbReference type="AlphaFoldDB" id="A0A4T0TUT2"/>
<dbReference type="InterPro" id="IPR018593">
    <property type="entry name" value="tRNA-endonuc_su_Sen15"/>
</dbReference>
<name>A0A4T0TUT2_9BASI</name>
<reference evidence="4 5" key="1">
    <citation type="submission" date="2019-03" db="EMBL/GenBank/DDBJ databases">
        <title>Sequencing 25 genomes of Wallemia mellicola.</title>
        <authorList>
            <person name="Gostincar C."/>
        </authorList>
    </citation>
    <scope>NUCLEOTIDE SEQUENCE [LARGE SCALE GENOMIC DNA]</scope>
    <source>
        <strain evidence="4 5">EXF-757</strain>
    </source>
</reference>
<organism evidence="4 5">
    <name type="scientific">Wallemia mellicola</name>
    <dbReference type="NCBI Taxonomy" id="1708541"/>
    <lineage>
        <taxon>Eukaryota</taxon>
        <taxon>Fungi</taxon>
        <taxon>Dikarya</taxon>
        <taxon>Basidiomycota</taxon>
        <taxon>Wallemiomycotina</taxon>
        <taxon>Wallemiomycetes</taxon>
        <taxon>Wallemiales</taxon>
        <taxon>Wallemiaceae</taxon>
        <taxon>Wallemia</taxon>
    </lineage>
</organism>
<feature type="domain" description="tRNA-splicing endonuclease subunit Sen15" evidence="3">
    <location>
        <begin position="27"/>
        <end position="109"/>
    </location>
</feature>
<evidence type="ECO:0000259" key="3">
    <source>
        <dbReference type="Pfam" id="PF09631"/>
    </source>
</evidence>
<sequence length="114" mass="13493">MESTYKFKHIQPYLSKYPKLSLSLFQTYHDLSLSQKWYSIDFIELEELNWEEDNEVIIPTNIYDNLSLDLLNNIISSTDYSRDVHYISIVGQDSSCVYYRIQAGLMKPDDLRVL</sequence>
<dbReference type="GO" id="GO:0006388">
    <property type="term" value="P:tRNA splicing, via endonucleolytic cleavage and ligation"/>
    <property type="evidence" value="ECO:0007669"/>
    <property type="project" value="InterPro"/>
</dbReference>
<dbReference type="GO" id="GO:0003676">
    <property type="term" value="F:nucleic acid binding"/>
    <property type="evidence" value="ECO:0007669"/>
    <property type="project" value="InterPro"/>
</dbReference>
<dbReference type="Pfam" id="PF09631">
    <property type="entry name" value="Sen15"/>
    <property type="match status" value="1"/>
</dbReference>
<dbReference type="GO" id="GO:0005634">
    <property type="term" value="C:nucleus"/>
    <property type="evidence" value="ECO:0007669"/>
    <property type="project" value="UniProtKB-ARBA"/>
</dbReference>